<accession>A0ABY2P4Z8</accession>
<reference evidence="1 2" key="1">
    <citation type="submission" date="2019-04" db="EMBL/GenBank/DDBJ databases">
        <title>Streptomyces rhizosphaericola sp. nov., an actinobacterium isolated from the wheat rhizosphere.</title>
        <authorList>
            <person name="Vargas Hoyos H.A."/>
            <person name="Santos S.N."/>
            <person name="Genuario D.B."/>
            <person name="Melo I.S."/>
            <person name="Da Silva L.J."/>
            <person name="Da Silva F.S.P."/>
            <person name="Zucchi T.D."/>
        </authorList>
    </citation>
    <scope>NUCLEOTIDE SEQUENCE [LARGE SCALE GENOMIC DNA]</scope>
    <source>
        <strain evidence="1 2">1AS2c</strain>
    </source>
</reference>
<keyword evidence="2" id="KW-1185">Reference proteome</keyword>
<organism evidence="1 2">
    <name type="scientific">Streptomyces rhizosphaericola</name>
    <dbReference type="NCBI Taxonomy" id="2564098"/>
    <lineage>
        <taxon>Bacteria</taxon>
        <taxon>Bacillati</taxon>
        <taxon>Actinomycetota</taxon>
        <taxon>Actinomycetes</taxon>
        <taxon>Kitasatosporales</taxon>
        <taxon>Streptomycetaceae</taxon>
        <taxon>Streptomyces</taxon>
    </lineage>
</organism>
<feature type="non-terminal residue" evidence="1">
    <location>
        <position position="1"/>
    </location>
</feature>
<gene>
    <name evidence="1" type="ORF">E5Z02_33370</name>
</gene>
<name>A0ABY2P4Z8_9ACTN</name>
<dbReference type="Proteomes" id="UP000306274">
    <property type="component" value="Unassembled WGS sequence"/>
</dbReference>
<evidence type="ECO:0000313" key="1">
    <source>
        <dbReference type="EMBL" id="TGY91560.1"/>
    </source>
</evidence>
<proteinExistence type="predicted"/>
<protein>
    <submittedName>
        <fullName evidence="1">SWIM zinc finger family protein</fullName>
    </submittedName>
</protein>
<dbReference type="EMBL" id="SRZK01000764">
    <property type="protein sequence ID" value="TGY91560.1"/>
    <property type="molecule type" value="Genomic_DNA"/>
</dbReference>
<evidence type="ECO:0000313" key="2">
    <source>
        <dbReference type="Proteomes" id="UP000306274"/>
    </source>
</evidence>
<comment type="caution">
    <text evidence="1">The sequence shown here is derived from an EMBL/GenBank/DDBJ whole genome shotgun (WGS) entry which is preliminary data.</text>
</comment>
<sequence>PGGPAEAALAAYGEALRGDPWLDGWPVTLRDVIPVPSGGGWQLADAKGTDALPLAPAALSRQGLWKLVALSGGAPVTVFGELGHRGFDPFTAWDTGAGRGAGPGEIGGGTVRLI</sequence>